<dbReference type="GO" id="GO:0008270">
    <property type="term" value="F:zinc ion binding"/>
    <property type="evidence" value="ECO:0007669"/>
    <property type="project" value="UniProtKB-KW"/>
</dbReference>
<gene>
    <name evidence="6" type="primary">SNRNP48</name>
</gene>
<evidence type="ECO:0000313" key="7">
    <source>
        <dbReference type="Proteomes" id="UP000008672"/>
    </source>
</evidence>
<dbReference type="STRING" id="7897.ENSLACP00000022865"/>
<dbReference type="PANTHER" id="PTHR21402:SF10">
    <property type="entry name" value="U11_U12 SMALL NUCLEAR RIBONUCLEOPROTEIN 48 KDA PROTEIN"/>
    <property type="match status" value="1"/>
</dbReference>
<dbReference type="Bgee" id="ENSLACG00000003958">
    <property type="expression patterns" value="Expressed in pectoral fin and 6 other cell types or tissues"/>
</dbReference>
<keyword evidence="1" id="KW-0479">Metal-binding</keyword>
<keyword evidence="7" id="KW-1185">Reference proteome</keyword>
<dbReference type="CTD" id="154007"/>
<dbReference type="GeneID" id="102351903"/>
<evidence type="ECO:0000256" key="3">
    <source>
        <dbReference type="ARBA" id="ARBA00022833"/>
    </source>
</evidence>
<protein>
    <submittedName>
        <fullName evidence="6">Small nuclear ribonucleoprotein U11/U12 subunit 48</fullName>
    </submittedName>
</protein>
<evidence type="ECO:0000256" key="1">
    <source>
        <dbReference type="ARBA" id="ARBA00022723"/>
    </source>
</evidence>
<dbReference type="Ensembl" id="ENSLACT00000025792.1">
    <property type="protein sequence ID" value="ENSLACP00000022865.1"/>
    <property type="gene ID" value="ENSLACG00000003958.2"/>
</dbReference>
<dbReference type="AlphaFoldDB" id="M3XJF9"/>
<dbReference type="KEGG" id="lcm:102351903"/>
<evidence type="ECO:0000313" key="6">
    <source>
        <dbReference type="Ensembl" id="ENSLACP00000022865.1"/>
    </source>
</evidence>
<evidence type="ECO:0000256" key="2">
    <source>
        <dbReference type="ARBA" id="ARBA00022771"/>
    </source>
</evidence>
<dbReference type="RefSeq" id="XP_006009642.1">
    <property type="nucleotide sequence ID" value="XM_006009580.3"/>
</dbReference>
<feature type="compositionally biased region" description="Basic and acidic residues" evidence="4">
    <location>
        <begin position="320"/>
        <end position="338"/>
    </location>
</feature>
<feature type="region of interest" description="Disordered" evidence="4">
    <location>
        <begin position="251"/>
        <end position="344"/>
    </location>
</feature>
<organism evidence="6 7">
    <name type="scientific">Latimeria chalumnae</name>
    <name type="common">Coelacanth</name>
    <dbReference type="NCBI Taxonomy" id="7897"/>
    <lineage>
        <taxon>Eukaryota</taxon>
        <taxon>Metazoa</taxon>
        <taxon>Chordata</taxon>
        <taxon>Craniata</taxon>
        <taxon>Vertebrata</taxon>
        <taxon>Euteleostomi</taxon>
        <taxon>Coelacanthiformes</taxon>
        <taxon>Coelacanthidae</taxon>
        <taxon>Latimeria</taxon>
    </lineage>
</organism>
<dbReference type="SUPFAM" id="SSF57667">
    <property type="entry name" value="beta-beta-alpha zinc fingers"/>
    <property type="match status" value="1"/>
</dbReference>
<dbReference type="eggNOG" id="ENOG502QW2V">
    <property type="taxonomic scope" value="Eukaryota"/>
</dbReference>
<dbReference type="EMBL" id="AFYH01208932">
    <property type="status" value="NOT_ANNOTATED_CDS"/>
    <property type="molecule type" value="Genomic_DNA"/>
</dbReference>
<dbReference type="EMBL" id="AFYH01208934">
    <property type="status" value="NOT_ANNOTATED_CDS"/>
    <property type="molecule type" value="Genomic_DNA"/>
</dbReference>
<dbReference type="EMBL" id="AFYH01208931">
    <property type="status" value="NOT_ANNOTATED_CDS"/>
    <property type="molecule type" value="Genomic_DNA"/>
</dbReference>
<dbReference type="Proteomes" id="UP000008672">
    <property type="component" value="Unassembled WGS sequence"/>
</dbReference>
<dbReference type="GO" id="GO:0005829">
    <property type="term" value="C:cytosol"/>
    <property type="evidence" value="ECO:0007669"/>
    <property type="project" value="TreeGrafter"/>
</dbReference>
<reference evidence="6" key="3">
    <citation type="submission" date="2025-09" db="UniProtKB">
        <authorList>
            <consortium name="Ensembl"/>
        </authorList>
    </citation>
    <scope>IDENTIFICATION</scope>
</reference>
<dbReference type="OMA" id="DPNHQMP"/>
<sequence length="344" mass="40062">MFEGLQSRLQRVEELSEFTESCRRSLDGLLTALGWRAEEDGEEGLSQEMTVCPYDAHHQIPKSSFDKHVTSCQLRKLGYSKEEEAEMCDPSFCYDNVLVPTSSIDKGLQKWIIEKARASSSCGREEGQYSEGDYSSSPAEVPQNHKYAVCDLTPADRLAIYDYVVEESTRQRSMPRSGELDNELYVDLAAKLKQGDEQKGPKSHLEMLAEMRDYKRRRQSYRAKNVHITKKSYTEVIRDVINVHMEELSRHCLEKDEPEDQEEGNSSLSMKSAPSVRRAHENKRSPSVESRLSCGSYKETDHSRHKRERSWSPRKRKRSRDRERDSGRKRDREDDRHRSYNQRR</sequence>
<dbReference type="OrthoDB" id="69229at2759"/>
<evidence type="ECO:0000256" key="4">
    <source>
        <dbReference type="SAM" id="MobiDB-lite"/>
    </source>
</evidence>
<dbReference type="GeneTree" id="ENSGT00390000004886"/>
<evidence type="ECO:0000259" key="5">
    <source>
        <dbReference type="PROSITE" id="PS51800"/>
    </source>
</evidence>
<dbReference type="FunCoup" id="M3XJF9">
    <property type="interactions" value="3325"/>
</dbReference>
<dbReference type="EMBL" id="AFYH01208930">
    <property type="status" value="NOT_ANNOTATED_CDS"/>
    <property type="molecule type" value="Genomic_DNA"/>
</dbReference>
<keyword evidence="2" id="KW-0863">Zinc-finger</keyword>
<feature type="domain" description="CHHC U11-48K-type" evidence="5">
    <location>
        <begin position="49"/>
        <end position="76"/>
    </location>
</feature>
<accession>M3XJF9</accession>
<dbReference type="EMBL" id="AFYH01208933">
    <property type="status" value="NOT_ANNOTATED_CDS"/>
    <property type="molecule type" value="Genomic_DNA"/>
</dbReference>
<dbReference type="GO" id="GO:0005689">
    <property type="term" value="C:U12-type spliceosomal complex"/>
    <property type="evidence" value="ECO:0007669"/>
    <property type="project" value="TreeGrafter"/>
</dbReference>
<dbReference type="GO" id="GO:0005654">
    <property type="term" value="C:nucleoplasm"/>
    <property type="evidence" value="ECO:0007669"/>
    <property type="project" value="TreeGrafter"/>
</dbReference>
<feature type="compositionally biased region" description="Basic residues" evidence="4">
    <location>
        <begin position="303"/>
        <end position="319"/>
    </location>
</feature>
<proteinExistence type="predicted"/>
<dbReference type="PANTHER" id="PTHR21402">
    <property type="entry name" value="GAMETOCYTE SPECIFIC FACTOR 1-RELATED"/>
    <property type="match status" value="1"/>
</dbReference>
<dbReference type="InterPro" id="IPR051591">
    <property type="entry name" value="UPF0224_FAM112_RNA_Proc"/>
</dbReference>
<dbReference type="InterPro" id="IPR022776">
    <property type="entry name" value="TRM13/UPF0224_CHHC_Znf_dom"/>
</dbReference>
<dbReference type="InParanoid" id="M3XJF9"/>
<dbReference type="PROSITE" id="PS51800">
    <property type="entry name" value="ZF_CHHC_U11_48K"/>
    <property type="match status" value="1"/>
</dbReference>
<dbReference type="InterPro" id="IPR036236">
    <property type="entry name" value="Znf_C2H2_sf"/>
</dbReference>
<reference evidence="6" key="2">
    <citation type="submission" date="2025-08" db="UniProtKB">
        <authorList>
            <consortium name="Ensembl"/>
        </authorList>
    </citation>
    <scope>IDENTIFICATION</scope>
</reference>
<dbReference type="Pfam" id="PF05253">
    <property type="entry name" value="zf-U11-48K"/>
    <property type="match status" value="1"/>
</dbReference>
<reference evidence="7" key="1">
    <citation type="submission" date="2011-08" db="EMBL/GenBank/DDBJ databases">
        <title>The draft genome of Latimeria chalumnae.</title>
        <authorList>
            <person name="Di Palma F."/>
            <person name="Alfoldi J."/>
            <person name="Johnson J."/>
            <person name="Berlin A."/>
            <person name="Gnerre S."/>
            <person name="Jaffe D."/>
            <person name="MacCallum I."/>
            <person name="Young S."/>
            <person name="Walker B.J."/>
            <person name="Lander E."/>
            <person name="Lindblad-Toh K."/>
        </authorList>
    </citation>
    <scope>NUCLEOTIDE SEQUENCE [LARGE SCALE GENOMIC DNA]</scope>
    <source>
        <strain evidence="7">Wild caught</strain>
    </source>
</reference>
<keyword evidence="3" id="KW-0862">Zinc</keyword>
<name>M3XJF9_LATCH</name>